<feature type="compositionally biased region" description="Basic and acidic residues" evidence="1">
    <location>
        <begin position="40"/>
        <end position="49"/>
    </location>
</feature>
<sequence length="104" mass="11177">MTEGAGLRDVRERFRSAADIAASSAESPMVSRVSSTAEGLHSRGDQGRSDLDSIDVAASRHLLAAHPRVTALVMEFGMATALVTTLEAILMLLRNFFFDLVESP</sequence>
<feature type="transmembrane region" description="Helical" evidence="2">
    <location>
        <begin position="69"/>
        <end position="93"/>
    </location>
</feature>
<keyword evidence="4" id="KW-1185">Reference proteome</keyword>
<dbReference type="Proteomes" id="UP000030764">
    <property type="component" value="Unassembled WGS sequence"/>
</dbReference>
<evidence type="ECO:0000256" key="2">
    <source>
        <dbReference type="SAM" id="Phobius"/>
    </source>
</evidence>
<gene>
    <name evidence="3" type="ORF">M513_14179</name>
</gene>
<dbReference type="EMBL" id="KL364054">
    <property type="protein sequence ID" value="KFD44944.1"/>
    <property type="molecule type" value="Genomic_DNA"/>
</dbReference>
<name>A0A085LIZ8_9BILA</name>
<evidence type="ECO:0000313" key="4">
    <source>
        <dbReference type="Proteomes" id="UP000030764"/>
    </source>
</evidence>
<reference evidence="3 4" key="1">
    <citation type="journal article" date="2014" name="Nat. Genet.">
        <title>Genome and transcriptome of the porcine whipworm Trichuris suis.</title>
        <authorList>
            <person name="Jex A.R."/>
            <person name="Nejsum P."/>
            <person name="Schwarz E.M."/>
            <person name="Hu L."/>
            <person name="Young N.D."/>
            <person name="Hall R.S."/>
            <person name="Korhonen P.K."/>
            <person name="Liao S."/>
            <person name="Thamsborg S."/>
            <person name="Xia J."/>
            <person name="Xu P."/>
            <person name="Wang S."/>
            <person name="Scheerlinck J.P."/>
            <person name="Hofmann A."/>
            <person name="Sternberg P.W."/>
            <person name="Wang J."/>
            <person name="Gasser R.B."/>
        </authorList>
    </citation>
    <scope>NUCLEOTIDE SEQUENCE [LARGE SCALE GENOMIC DNA]</scope>
    <source>
        <strain evidence="3">DCEP-RM93M</strain>
    </source>
</reference>
<evidence type="ECO:0000256" key="1">
    <source>
        <dbReference type="SAM" id="MobiDB-lite"/>
    </source>
</evidence>
<accession>A0A085LIZ8</accession>
<evidence type="ECO:0000313" key="3">
    <source>
        <dbReference type="EMBL" id="KFD44944.1"/>
    </source>
</evidence>
<organism evidence="3 4">
    <name type="scientific">Trichuris suis</name>
    <name type="common">pig whipworm</name>
    <dbReference type="NCBI Taxonomy" id="68888"/>
    <lineage>
        <taxon>Eukaryota</taxon>
        <taxon>Metazoa</taxon>
        <taxon>Ecdysozoa</taxon>
        <taxon>Nematoda</taxon>
        <taxon>Enoplea</taxon>
        <taxon>Dorylaimia</taxon>
        <taxon>Trichinellida</taxon>
        <taxon>Trichuridae</taxon>
        <taxon>Trichuris</taxon>
    </lineage>
</organism>
<keyword evidence="2" id="KW-0472">Membrane</keyword>
<keyword evidence="2" id="KW-1133">Transmembrane helix</keyword>
<feature type="region of interest" description="Disordered" evidence="1">
    <location>
        <begin position="23"/>
        <end position="49"/>
    </location>
</feature>
<proteinExistence type="predicted"/>
<protein>
    <submittedName>
        <fullName evidence="3">Uncharacterized protein</fullName>
    </submittedName>
</protein>
<keyword evidence="2" id="KW-0812">Transmembrane</keyword>
<dbReference type="AlphaFoldDB" id="A0A085LIZ8"/>